<protein>
    <recommendedName>
        <fullName evidence="3 7">6,7-dimethyl-8-ribityllumazine synthase</fullName>
        <shortName evidence="7">DMRL synthase</shortName>
        <ecNumber evidence="3 7">2.5.1.78</ecNumber>
    </recommendedName>
</protein>
<evidence type="ECO:0000313" key="10">
    <source>
        <dbReference type="Proteomes" id="UP001165060"/>
    </source>
</evidence>
<dbReference type="CDD" id="cd09209">
    <property type="entry name" value="Lumazine_synthase-I"/>
    <property type="match status" value="1"/>
</dbReference>
<evidence type="ECO:0000256" key="4">
    <source>
        <dbReference type="ARBA" id="ARBA00022619"/>
    </source>
</evidence>
<evidence type="ECO:0000256" key="5">
    <source>
        <dbReference type="ARBA" id="ARBA00022679"/>
    </source>
</evidence>
<feature type="chain" id="PRO_5045242097" description="6,7-dimethyl-8-ribityllumazine synthase" evidence="8">
    <location>
        <begin position="19"/>
        <end position="219"/>
    </location>
</feature>
<dbReference type="Gene3D" id="3.40.50.960">
    <property type="entry name" value="Lumazine/riboflavin synthase"/>
    <property type="match status" value="1"/>
</dbReference>
<dbReference type="InterPro" id="IPR034964">
    <property type="entry name" value="LS"/>
</dbReference>
<evidence type="ECO:0000256" key="6">
    <source>
        <dbReference type="ARBA" id="ARBA00048785"/>
    </source>
</evidence>
<name>A0ABQ6NCF8_9STRA</name>
<comment type="caution">
    <text evidence="9">The sequence shown here is derived from an EMBL/GenBank/DDBJ whole genome shotgun (WGS) entry which is preliminary data.</text>
</comment>
<gene>
    <name evidence="9" type="ORF">TeGR_g4907</name>
</gene>
<evidence type="ECO:0000313" key="9">
    <source>
        <dbReference type="EMBL" id="GMI53704.1"/>
    </source>
</evidence>
<comment type="catalytic activity">
    <reaction evidence="6 7">
        <text>(2S)-2-hydroxy-3-oxobutyl phosphate + 5-amino-6-(D-ribitylamino)uracil = 6,7-dimethyl-8-(1-D-ribityl)lumazine + phosphate + 2 H2O + H(+)</text>
        <dbReference type="Rhea" id="RHEA:26152"/>
        <dbReference type="ChEBI" id="CHEBI:15377"/>
        <dbReference type="ChEBI" id="CHEBI:15378"/>
        <dbReference type="ChEBI" id="CHEBI:15934"/>
        <dbReference type="ChEBI" id="CHEBI:43474"/>
        <dbReference type="ChEBI" id="CHEBI:58201"/>
        <dbReference type="ChEBI" id="CHEBI:58830"/>
        <dbReference type="EC" id="2.5.1.78"/>
    </reaction>
</comment>
<keyword evidence="5 7" id="KW-0808">Transferase</keyword>
<comment type="similarity">
    <text evidence="2 7">Belongs to the DMRL synthase family.</text>
</comment>
<keyword evidence="10" id="KW-1185">Reference proteome</keyword>
<dbReference type="Pfam" id="PF00885">
    <property type="entry name" value="DMRL_synthase"/>
    <property type="match status" value="1"/>
</dbReference>
<proteinExistence type="inferred from homology"/>
<accession>A0ABQ6NCF8</accession>
<organism evidence="9 10">
    <name type="scientific">Tetraparma gracilis</name>
    <dbReference type="NCBI Taxonomy" id="2962635"/>
    <lineage>
        <taxon>Eukaryota</taxon>
        <taxon>Sar</taxon>
        <taxon>Stramenopiles</taxon>
        <taxon>Ochrophyta</taxon>
        <taxon>Bolidophyceae</taxon>
        <taxon>Parmales</taxon>
        <taxon>Triparmaceae</taxon>
        <taxon>Tetraparma</taxon>
    </lineage>
</organism>
<dbReference type="HAMAP" id="MF_00178">
    <property type="entry name" value="Lumazine_synth"/>
    <property type="match status" value="1"/>
</dbReference>
<dbReference type="PANTHER" id="PTHR21058:SF0">
    <property type="entry name" value="6,7-DIMETHYL-8-RIBITYLLUMAZINE SYNTHASE"/>
    <property type="match status" value="1"/>
</dbReference>
<evidence type="ECO:0000256" key="1">
    <source>
        <dbReference type="ARBA" id="ARBA00004917"/>
    </source>
</evidence>
<comment type="function">
    <text evidence="7">Catalyzes the formation of 6,7-dimethyl-8-ribityllumazine by condensation of 5-amino-6-(D-ribitylamino)uracil with 3,4-dihydroxy-2-butanone 4-phosphate. This is the penultimate step in the biosynthesis of riboflavin.</text>
</comment>
<comment type="pathway">
    <text evidence="1 7">Cofactor biosynthesis; riboflavin biosynthesis; riboflavin from 2-hydroxy-3-oxobutyl phosphate and 5-amino-6-(D-ribitylamino)uracil: step 1/2.</text>
</comment>
<dbReference type="EMBL" id="BRYB01006632">
    <property type="protein sequence ID" value="GMI53704.1"/>
    <property type="molecule type" value="Genomic_DNA"/>
</dbReference>
<dbReference type="Proteomes" id="UP001165060">
    <property type="component" value="Unassembled WGS sequence"/>
</dbReference>
<evidence type="ECO:0000256" key="3">
    <source>
        <dbReference type="ARBA" id="ARBA00012664"/>
    </source>
</evidence>
<evidence type="ECO:0000256" key="7">
    <source>
        <dbReference type="RuleBase" id="RU003795"/>
    </source>
</evidence>
<keyword evidence="4 7" id="KW-0686">Riboflavin biosynthesis</keyword>
<keyword evidence="8" id="KW-0732">Signal</keyword>
<dbReference type="InterPro" id="IPR036467">
    <property type="entry name" value="LS/RS_sf"/>
</dbReference>
<dbReference type="SUPFAM" id="SSF52121">
    <property type="entry name" value="Lumazine synthase"/>
    <property type="match status" value="1"/>
</dbReference>
<evidence type="ECO:0000256" key="2">
    <source>
        <dbReference type="ARBA" id="ARBA00007424"/>
    </source>
</evidence>
<dbReference type="PANTHER" id="PTHR21058">
    <property type="entry name" value="6,7-DIMETHYL-8-RIBITYLLUMAZINE SYNTHASE DMRL SYNTHASE LUMAZINE SYNTHASE"/>
    <property type="match status" value="1"/>
</dbReference>
<dbReference type="EC" id="2.5.1.78" evidence="3 7"/>
<feature type="signal peptide" evidence="8">
    <location>
        <begin position="1"/>
        <end position="18"/>
    </location>
</feature>
<reference evidence="9 10" key="1">
    <citation type="journal article" date="2023" name="Commun. Biol.">
        <title>Genome analysis of Parmales, the sister group of diatoms, reveals the evolutionary specialization of diatoms from phago-mixotrophs to photoautotrophs.</title>
        <authorList>
            <person name="Ban H."/>
            <person name="Sato S."/>
            <person name="Yoshikawa S."/>
            <person name="Yamada K."/>
            <person name="Nakamura Y."/>
            <person name="Ichinomiya M."/>
            <person name="Sato N."/>
            <person name="Blanc-Mathieu R."/>
            <person name="Endo H."/>
            <person name="Kuwata A."/>
            <person name="Ogata H."/>
        </authorList>
    </citation>
    <scope>NUCLEOTIDE SEQUENCE [LARGE SCALE GENOMIC DNA]</scope>
</reference>
<evidence type="ECO:0000256" key="8">
    <source>
        <dbReference type="SAM" id="SignalP"/>
    </source>
</evidence>
<dbReference type="NCBIfam" id="TIGR00114">
    <property type="entry name" value="lumazine-synth"/>
    <property type="match status" value="1"/>
</dbReference>
<sequence length="219" mass="22736">MLHLVLVVFAVLCLTAQGFGPAPFAAPRSTSALRAALHASSIDFGPLDGTSVRVGIIQTRWNPAPVASLISSCRSSLSALNVSDSNVFVTTVPGAYELPYAARLLALSGTVDVIVACGVLVKGDTMHFEYIAEAVSKGLMDVSLGTNVPVVFGVLTCLTDEQVTARSTGENNHGDGWGKTAVEMALLRKEAMGTNKKQMGFGEAIPVGGGEKKAPSIGF</sequence>
<dbReference type="InterPro" id="IPR002180">
    <property type="entry name" value="LS/RS"/>
</dbReference>